<proteinExistence type="predicted"/>
<feature type="chain" id="PRO_5022671648" evidence="1">
    <location>
        <begin position="20"/>
        <end position="98"/>
    </location>
</feature>
<feature type="signal peptide" evidence="1">
    <location>
        <begin position="1"/>
        <end position="19"/>
    </location>
</feature>
<dbReference type="Proteomes" id="UP000325315">
    <property type="component" value="Unassembled WGS sequence"/>
</dbReference>
<dbReference type="EMBL" id="SMMG02000001">
    <property type="protein sequence ID" value="KAA3487412.1"/>
    <property type="molecule type" value="Genomic_DNA"/>
</dbReference>
<dbReference type="AlphaFoldDB" id="A0A5B6X2W1"/>
<keyword evidence="1" id="KW-0732">Signal</keyword>
<evidence type="ECO:0000313" key="2">
    <source>
        <dbReference type="EMBL" id="KAA3487412.1"/>
    </source>
</evidence>
<reference evidence="3" key="1">
    <citation type="journal article" date="2019" name="Plant Biotechnol. J.">
        <title>Genome sequencing of the Australian wild diploid species Gossypium australe highlights disease resistance and delayed gland morphogenesis.</title>
        <authorList>
            <person name="Cai Y."/>
            <person name="Cai X."/>
            <person name="Wang Q."/>
            <person name="Wang P."/>
            <person name="Zhang Y."/>
            <person name="Cai C."/>
            <person name="Xu Y."/>
            <person name="Wang K."/>
            <person name="Zhou Z."/>
            <person name="Wang C."/>
            <person name="Geng S."/>
            <person name="Li B."/>
            <person name="Dong Q."/>
            <person name="Hou Y."/>
            <person name="Wang H."/>
            <person name="Ai P."/>
            <person name="Liu Z."/>
            <person name="Yi F."/>
            <person name="Sun M."/>
            <person name="An G."/>
            <person name="Cheng J."/>
            <person name="Zhang Y."/>
            <person name="Shi Q."/>
            <person name="Xie Y."/>
            <person name="Shi X."/>
            <person name="Chang Y."/>
            <person name="Huang F."/>
            <person name="Chen Y."/>
            <person name="Hong S."/>
            <person name="Mi L."/>
            <person name="Sun Q."/>
            <person name="Zhang L."/>
            <person name="Zhou B."/>
            <person name="Peng R."/>
            <person name="Zhang X."/>
            <person name="Liu F."/>
        </authorList>
    </citation>
    <scope>NUCLEOTIDE SEQUENCE [LARGE SCALE GENOMIC DNA]</scope>
    <source>
        <strain evidence="3">cv. PA1801</strain>
    </source>
</reference>
<evidence type="ECO:0000256" key="1">
    <source>
        <dbReference type="SAM" id="SignalP"/>
    </source>
</evidence>
<protein>
    <submittedName>
        <fullName evidence="2">Uncharacterized protein</fullName>
    </submittedName>
</protein>
<name>A0A5B6X2W1_9ROSI</name>
<accession>A0A5B6X2W1</accession>
<sequence>MHKLLSSVLVLIIVCTFETDYVHRRILRSNERYYTWVHCTQPTPPSFAQETPKKTLMIRAIDLAANSGPFFVLKPSPIDSGMNNVNRVMKMKSWHCLQ</sequence>
<organism evidence="2 3">
    <name type="scientific">Gossypium australe</name>
    <dbReference type="NCBI Taxonomy" id="47621"/>
    <lineage>
        <taxon>Eukaryota</taxon>
        <taxon>Viridiplantae</taxon>
        <taxon>Streptophyta</taxon>
        <taxon>Embryophyta</taxon>
        <taxon>Tracheophyta</taxon>
        <taxon>Spermatophyta</taxon>
        <taxon>Magnoliopsida</taxon>
        <taxon>eudicotyledons</taxon>
        <taxon>Gunneridae</taxon>
        <taxon>Pentapetalae</taxon>
        <taxon>rosids</taxon>
        <taxon>malvids</taxon>
        <taxon>Malvales</taxon>
        <taxon>Malvaceae</taxon>
        <taxon>Malvoideae</taxon>
        <taxon>Gossypium</taxon>
    </lineage>
</organism>
<comment type="caution">
    <text evidence="2">The sequence shown here is derived from an EMBL/GenBank/DDBJ whole genome shotgun (WGS) entry which is preliminary data.</text>
</comment>
<keyword evidence="3" id="KW-1185">Reference proteome</keyword>
<evidence type="ECO:0000313" key="3">
    <source>
        <dbReference type="Proteomes" id="UP000325315"/>
    </source>
</evidence>
<gene>
    <name evidence="2" type="ORF">EPI10_031240</name>
</gene>